<dbReference type="SUPFAM" id="SSF46785">
    <property type="entry name" value="Winged helix' DNA-binding domain"/>
    <property type="match status" value="1"/>
</dbReference>
<dbReference type="Pfam" id="PF03551">
    <property type="entry name" value="PadR"/>
    <property type="match status" value="1"/>
</dbReference>
<dbReference type="Proteomes" id="UP000075321">
    <property type="component" value="Unassembled WGS sequence"/>
</dbReference>
<protein>
    <submittedName>
        <fullName evidence="2">Transcriptional regulator PadR-like family protein</fullName>
    </submittedName>
</protein>
<dbReference type="InterPro" id="IPR036388">
    <property type="entry name" value="WH-like_DNA-bd_sf"/>
</dbReference>
<reference evidence="2 3" key="1">
    <citation type="submission" date="2016-02" db="EMBL/GenBank/DDBJ databases">
        <title>Genome sequence of Halalkalicoccus paucihalophilus DSM 24557.</title>
        <authorList>
            <person name="Poehlein A."/>
            <person name="Daniel R."/>
        </authorList>
    </citation>
    <scope>NUCLEOTIDE SEQUENCE [LARGE SCALE GENOMIC DNA]</scope>
    <source>
        <strain evidence="2 3">DSM 24557</strain>
    </source>
</reference>
<gene>
    <name evidence="2" type="ORF">HAPAU_03800</name>
</gene>
<dbReference type="PANTHER" id="PTHR33169">
    <property type="entry name" value="PADR-FAMILY TRANSCRIPTIONAL REGULATOR"/>
    <property type="match status" value="1"/>
</dbReference>
<sequence>MTCFTVMSEAQAVPGTQQTAHDLTAFQHNILVILAEEPMYGLAIKRELESYYGTEVNHGRLYPNLDDLVERGLVEKSELDKRTNQYELTADGYETVLGQLNWVFSKLVTDEDRAEDVRALIEA</sequence>
<dbReference type="EMBL" id="LTAZ01000001">
    <property type="protein sequence ID" value="KYH27712.1"/>
    <property type="molecule type" value="Genomic_DNA"/>
</dbReference>
<dbReference type="PANTHER" id="PTHR33169:SF14">
    <property type="entry name" value="TRANSCRIPTIONAL REGULATOR RV3488"/>
    <property type="match status" value="1"/>
</dbReference>
<evidence type="ECO:0000313" key="2">
    <source>
        <dbReference type="EMBL" id="KYH27712.1"/>
    </source>
</evidence>
<evidence type="ECO:0000313" key="3">
    <source>
        <dbReference type="Proteomes" id="UP000075321"/>
    </source>
</evidence>
<dbReference type="InterPro" id="IPR005149">
    <property type="entry name" value="Tscrpt_reg_PadR_N"/>
</dbReference>
<keyword evidence="3" id="KW-1185">Reference proteome</keyword>
<accession>A0A151AJE0</accession>
<dbReference type="Gene3D" id="1.10.10.10">
    <property type="entry name" value="Winged helix-like DNA-binding domain superfamily/Winged helix DNA-binding domain"/>
    <property type="match status" value="1"/>
</dbReference>
<feature type="domain" description="Transcription regulator PadR N-terminal" evidence="1">
    <location>
        <begin position="30"/>
        <end position="94"/>
    </location>
</feature>
<dbReference type="InterPro" id="IPR052509">
    <property type="entry name" value="Metal_resp_DNA-bind_regulator"/>
</dbReference>
<comment type="caution">
    <text evidence="2">The sequence shown here is derived from an EMBL/GenBank/DDBJ whole genome shotgun (WGS) entry which is preliminary data.</text>
</comment>
<proteinExistence type="predicted"/>
<dbReference type="AlphaFoldDB" id="A0A151AJE0"/>
<evidence type="ECO:0000259" key="1">
    <source>
        <dbReference type="Pfam" id="PF03551"/>
    </source>
</evidence>
<dbReference type="InterPro" id="IPR036390">
    <property type="entry name" value="WH_DNA-bd_sf"/>
</dbReference>
<name>A0A151AJE0_9EURY</name>
<organism evidence="2 3">
    <name type="scientific">Halalkalicoccus paucihalophilus</name>
    <dbReference type="NCBI Taxonomy" id="1008153"/>
    <lineage>
        <taxon>Archaea</taxon>
        <taxon>Methanobacteriati</taxon>
        <taxon>Methanobacteriota</taxon>
        <taxon>Stenosarchaea group</taxon>
        <taxon>Halobacteria</taxon>
        <taxon>Halobacteriales</taxon>
        <taxon>Halococcaceae</taxon>
        <taxon>Halalkalicoccus</taxon>
    </lineage>
</organism>
<dbReference type="PATRIC" id="fig|1008153.3.peg.384"/>